<sequence length="481" mass="50226">MAVLWTSTEAAAATGGRATRGFEATGLSIDTRTLGPGDFFVALKDVRDGHDFVADALKRGAAAAMVSRIPEGCSEDDPLLIVPDVLEGLTALGAAGRARSKACVVAVTGSVGKTSTKEMLRAILGGQGRVHAAEASFNNHWGVPITLARLPKDADFAVIEIGMNHPGEIAPLARLARPHVALITTVAAAHLAAFDGIEAIAREKAAIFEGLEPDGTAILPSGLTVSPILEAAAAGAGRLIRFGTDAADDYRLLDATIARDTTIVKADRRGSPRLFKVLTAGRHFAMNALAALAAAEAVGADPAVAACDLGQWVPPAGRGQRERIYLDIVDENLSFDLIDDAFNANPASMDAALQVLGQTAPRDGIGRFLEGRRVAILGDMLELGAEETSLHADLAGHPAIREVHVVHCVGPRMRSLWERLSNRRRGEWVGTAEELAARAHQLADAGDVVLVKGSKGSKVSLVVDALRKLGQPGAGVARGTE</sequence>
<dbReference type="RefSeq" id="WP_108853059.1">
    <property type="nucleotide sequence ID" value="NZ_OMOQ01000001.1"/>
</dbReference>
<feature type="domain" description="Mur ligase C-terminal" evidence="12">
    <location>
        <begin position="328"/>
        <end position="454"/>
    </location>
</feature>
<keyword evidence="1 10" id="KW-0963">Cytoplasm</keyword>
<accession>A0A2R8B832</accession>
<evidence type="ECO:0000256" key="10">
    <source>
        <dbReference type="HAMAP-Rule" id="MF_02019"/>
    </source>
</evidence>
<evidence type="ECO:0000313" key="14">
    <source>
        <dbReference type="EMBL" id="SPH18722.1"/>
    </source>
</evidence>
<dbReference type="GO" id="GO:0051301">
    <property type="term" value="P:cell division"/>
    <property type="evidence" value="ECO:0007669"/>
    <property type="project" value="UniProtKB-KW"/>
</dbReference>
<name>A0A2R8B832_9RHOB</name>
<dbReference type="SUPFAM" id="SSF53244">
    <property type="entry name" value="MurD-like peptide ligases, peptide-binding domain"/>
    <property type="match status" value="1"/>
</dbReference>
<evidence type="ECO:0000256" key="6">
    <source>
        <dbReference type="ARBA" id="ARBA00022960"/>
    </source>
</evidence>
<keyword evidence="3 10" id="KW-0132">Cell division</keyword>
<evidence type="ECO:0000256" key="9">
    <source>
        <dbReference type="ARBA" id="ARBA00023316"/>
    </source>
</evidence>
<keyword evidence="6 10" id="KW-0133">Cell shape</keyword>
<dbReference type="GO" id="GO:0005524">
    <property type="term" value="F:ATP binding"/>
    <property type="evidence" value="ECO:0007669"/>
    <property type="project" value="UniProtKB-UniRule"/>
</dbReference>
<feature type="binding site" evidence="10">
    <location>
        <begin position="109"/>
        <end position="115"/>
    </location>
    <ligand>
        <name>ATP</name>
        <dbReference type="ChEBI" id="CHEBI:30616"/>
    </ligand>
</feature>
<reference evidence="14 15" key="1">
    <citation type="submission" date="2018-03" db="EMBL/GenBank/DDBJ databases">
        <authorList>
            <person name="Keele B.F."/>
        </authorList>
    </citation>
    <scope>NUCLEOTIDE SEQUENCE [LARGE SCALE GENOMIC DNA]</scope>
    <source>
        <strain evidence="14 15">CECT 8626</strain>
    </source>
</reference>
<dbReference type="InterPro" id="IPR036615">
    <property type="entry name" value="Mur_ligase_C_dom_sf"/>
</dbReference>
<dbReference type="SUPFAM" id="SSF63418">
    <property type="entry name" value="MurE/MurF N-terminal domain"/>
    <property type="match status" value="1"/>
</dbReference>
<dbReference type="EC" id="6.3.2.10" evidence="10 11"/>
<dbReference type="Gene3D" id="3.40.1390.10">
    <property type="entry name" value="MurE/MurF, N-terminal domain"/>
    <property type="match status" value="1"/>
</dbReference>
<evidence type="ECO:0000256" key="1">
    <source>
        <dbReference type="ARBA" id="ARBA00022490"/>
    </source>
</evidence>
<keyword evidence="4 10" id="KW-0547">Nucleotide-binding</keyword>
<evidence type="ECO:0000256" key="2">
    <source>
        <dbReference type="ARBA" id="ARBA00022598"/>
    </source>
</evidence>
<dbReference type="InterPro" id="IPR051046">
    <property type="entry name" value="MurCDEF_CellWall_CoF430Synth"/>
</dbReference>
<evidence type="ECO:0000256" key="4">
    <source>
        <dbReference type="ARBA" id="ARBA00022741"/>
    </source>
</evidence>
<dbReference type="SUPFAM" id="SSF53623">
    <property type="entry name" value="MurD-like peptide ligases, catalytic domain"/>
    <property type="match status" value="1"/>
</dbReference>
<keyword evidence="7 10" id="KW-0573">Peptidoglycan synthesis</keyword>
<dbReference type="EMBL" id="OMOQ01000001">
    <property type="protein sequence ID" value="SPH18722.1"/>
    <property type="molecule type" value="Genomic_DNA"/>
</dbReference>
<dbReference type="NCBIfam" id="TIGR01143">
    <property type="entry name" value="murF"/>
    <property type="match status" value="1"/>
</dbReference>
<dbReference type="InterPro" id="IPR005863">
    <property type="entry name" value="UDP-N-AcMur_synth"/>
</dbReference>
<dbReference type="GO" id="GO:0047480">
    <property type="term" value="F:UDP-N-acetylmuramoyl-tripeptide-D-alanyl-D-alanine ligase activity"/>
    <property type="evidence" value="ECO:0007669"/>
    <property type="project" value="UniProtKB-UniRule"/>
</dbReference>
<comment type="subcellular location">
    <subcellularLocation>
        <location evidence="10 11">Cytoplasm</location>
    </subcellularLocation>
</comment>
<organism evidence="14 15">
    <name type="scientific">Albidovulum aquaemixtae</name>
    <dbReference type="NCBI Taxonomy" id="1542388"/>
    <lineage>
        <taxon>Bacteria</taxon>
        <taxon>Pseudomonadati</taxon>
        <taxon>Pseudomonadota</taxon>
        <taxon>Alphaproteobacteria</taxon>
        <taxon>Rhodobacterales</taxon>
        <taxon>Paracoccaceae</taxon>
        <taxon>Albidovulum</taxon>
    </lineage>
</organism>
<keyword evidence="9 10" id="KW-0961">Cell wall biogenesis/degradation</keyword>
<dbReference type="Gene3D" id="3.40.1190.10">
    <property type="entry name" value="Mur-like, catalytic domain"/>
    <property type="match status" value="1"/>
</dbReference>
<comment type="function">
    <text evidence="10 11">Involved in cell wall formation. Catalyzes the final step in the synthesis of UDP-N-acetylmuramoyl-pentapeptide, the precursor of murein.</text>
</comment>
<comment type="pathway">
    <text evidence="10 11">Cell wall biogenesis; peptidoglycan biosynthesis.</text>
</comment>
<dbReference type="InterPro" id="IPR035911">
    <property type="entry name" value="MurE/MurF_N"/>
</dbReference>
<comment type="catalytic activity">
    <reaction evidence="10 11">
        <text>D-alanyl-D-alanine + UDP-N-acetyl-alpha-D-muramoyl-L-alanyl-gamma-D-glutamyl-meso-2,6-diaminopimelate + ATP = UDP-N-acetyl-alpha-D-muramoyl-L-alanyl-gamma-D-glutamyl-meso-2,6-diaminopimeloyl-D-alanyl-D-alanine + ADP + phosphate + H(+)</text>
        <dbReference type="Rhea" id="RHEA:28374"/>
        <dbReference type="ChEBI" id="CHEBI:15378"/>
        <dbReference type="ChEBI" id="CHEBI:30616"/>
        <dbReference type="ChEBI" id="CHEBI:43474"/>
        <dbReference type="ChEBI" id="CHEBI:57822"/>
        <dbReference type="ChEBI" id="CHEBI:61386"/>
        <dbReference type="ChEBI" id="CHEBI:83905"/>
        <dbReference type="ChEBI" id="CHEBI:456216"/>
        <dbReference type="EC" id="6.3.2.10"/>
    </reaction>
</comment>
<dbReference type="InterPro" id="IPR036565">
    <property type="entry name" value="Mur-like_cat_sf"/>
</dbReference>
<evidence type="ECO:0000259" key="12">
    <source>
        <dbReference type="Pfam" id="PF02875"/>
    </source>
</evidence>
<dbReference type="Pfam" id="PF02875">
    <property type="entry name" value="Mur_ligase_C"/>
    <property type="match status" value="1"/>
</dbReference>
<dbReference type="GO" id="GO:0008766">
    <property type="term" value="F:UDP-N-acetylmuramoylalanyl-D-glutamyl-2,6-diaminopimelate-D-alanyl-D-alanine ligase activity"/>
    <property type="evidence" value="ECO:0007669"/>
    <property type="project" value="RHEA"/>
</dbReference>
<evidence type="ECO:0000256" key="5">
    <source>
        <dbReference type="ARBA" id="ARBA00022840"/>
    </source>
</evidence>
<gene>
    <name evidence="10 14" type="primary">murF</name>
    <name evidence="14" type="ORF">DEA8626_02264</name>
</gene>
<dbReference type="OrthoDB" id="9800958at2"/>
<evidence type="ECO:0000256" key="3">
    <source>
        <dbReference type="ARBA" id="ARBA00022618"/>
    </source>
</evidence>
<dbReference type="AlphaFoldDB" id="A0A2R8B832"/>
<dbReference type="PANTHER" id="PTHR43024:SF1">
    <property type="entry name" value="UDP-N-ACETYLMURAMOYL-TRIPEPTIDE--D-ALANYL-D-ALANINE LIGASE"/>
    <property type="match status" value="1"/>
</dbReference>
<feature type="domain" description="Mur ligase central" evidence="13">
    <location>
        <begin position="107"/>
        <end position="295"/>
    </location>
</feature>
<dbReference type="PANTHER" id="PTHR43024">
    <property type="entry name" value="UDP-N-ACETYLMURAMOYL-TRIPEPTIDE--D-ALANYL-D-ALANINE LIGASE"/>
    <property type="match status" value="1"/>
</dbReference>
<dbReference type="GO" id="GO:0009252">
    <property type="term" value="P:peptidoglycan biosynthetic process"/>
    <property type="evidence" value="ECO:0007669"/>
    <property type="project" value="UniProtKB-UniRule"/>
</dbReference>
<evidence type="ECO:0000313" key="15">
    <source>
        <dbReference type="Proteomes" id="UP000244924"/>
    </source>
</evidence>
<evidence type="ECO:0000256" key="11">
    <source>
        <dbReference type="RuleBase" id="RU004136"/>
    </source>
</evidence>
<dbReference type="InterPro" id="IPR013221">
    <property type="entry name" value="Mur_ligase_cen"/>
</dbReference>
<dbReference type="GO" id="GO:0005737">
    <property type="term" value="C:cytoplasm"/>
    <property type="evidence" value="ECO:0007669"/>
    <property type="project" value="UniProtKB-SubCell"/>
</dbReference>
<comment type="similarity">
    <text evidence="10">Belongs to the MurCDEF family. MurF subfamily.</text>
</comment>
<proteinExistence type="inferred from homology"/>
<keyword evidence="15" id="KW-1185">Reference proteome</keyword>
<dbReference type="GO" id="GO:0071555">
    <property type="term" value="P:cell wall organization"/>
    <property type="evidence" value="ECO:0007669"/>
    <property type="project" value="UniProtKB-KW"/>
</dbReference>
<dbReference type="GO" id="GO:0008360">
    <property type="term" value="P:regulation of cell shape"/>
    <property type="evidence" value="ECO:0007669"/>
    <property type="project" value="UniProtKB-KW"/>
</dbReference>
<evidence type="ECO:0000256" key="7">
    <source>
        <dbReference type="ARBA" id="ARBA00022984"/>
    </source>
</evidence>
<evidence type="ECO:0000256" key="8">
    <source>
        <dbReference type="ARBA" id="ARBA00023306"/>
    </source>
</evidence>
<protein>
    <recommendedName>
        <fullName evidence="10 11">UDP-N-acetylmuramoyl-tripeptide--D-alanyl-D-alanine ligase</fullName>
        <ecNumber evidence="10 11">6.3.2.10</ecNumber>
    </recommendedName>
    <alternativeName>
        <fullName evidence="10">D-alanyl-D-alanine-adding enzyme</fullName>
    </alternativeName>
</protein>
<dbReference type="InterPro" id="IPR004101">
    <property type="entry name" value="Mur_ligase_C"/>
</dbReference>
<dbReference type="HAMAP" id="MF_02019">
    <property type="entry name" value="MurF"/>
    <property type="match status" value="1"/>
</dbReference>
<dbReference type="UniPathway" id="UPA00219"/>
<evidence type="ECO:0000259" key="13">
    <source>
        <dbReference type="Pfam" id="PF08245"/>
    </source>
</evidence>
<dbReference type="Proteomes" id="UP000244924">
    <property type="component" value="Unassembled WGS sequence"/>
</dbReference>
<keyword evidence="8 10" id="KW-0131">Cell cycle</keyword>
<keyword evidence="2 10" id="KW-0436">Ligase</keyword>
<dbReference type="Pfam" id="PF08245">
    <property type="entry name" value="Mur_ligase_M"/>
    <property type="match status" value="1"/>
</dbReference>
<keyword evidence="5 10" id="KW-0067">ATP-binding</keyword>
<dbReference type="Gene3D" id="3.90.190.20">
    <property type="entry name" value="Mur ligase, C-terminal domain"/>
    <property type="match status" value="1"/>
</dbReference>